<keyword evidence="3" id="KW-1185">Reference proteome</keyword>
<dbReference type="EMBL" id="JALPRY010000018">
    <property type="protein sequence ID" value="MCK8781578.1"/>
    <property type="molecule type" value="Genomic_DNA"/>
</dbReference>
<reference evidence="2 3" key="1">
    <citation type="submission" date="2022-04" db="EMBL/GenBank/DDBJ databases">
        <title>Rhizobium coralii sp. nov., isolated from coral Turbinaria peltata.</title>
        <authorList>
            <person name="Sun H."/>
        </authorList>
    </citation>
    <scope>NUCLEOTIDE SEQUENCE [LARGE SCALE GENOMIC DNA]</scope>
    <source>
        <strain evidence="2 3">NTR19</strain>
    </source>
</reference>
<gene>
    <name evidence="2" type="ORF">M0654_16485</name>
</gene>
<protein>
    <recommendedName>
        <fullName evidence="4">DUF945 domain-containing protein</fullName>
    </recommendedName>
</protein>
<dbReference type="RefSeq" id="WP_248684037.1">
    <property type="nucleotide sequence ID" value="NZ_JALPRY010000018.1"/>
</dbReference>
<accession>A0ABT0IUN8</accession>
<organism evidence="2 3">
    <name type="scientific">Neorhizobium turbinariae</name>
    <dbReference type="NCBI Taxonomy" id="2937795"/>
    <lineage>
        <taxon>Bacteria</taxon>
        <taxon>Pseudomonadati</taxon>
        <taxon>Pseudomonadota</taxon>
        <taxon>Alphaproteobacteria</taxon>
        <taxon>Hyphomicrobiales</taxon>
        <taxon>Rhizobiaceae</taxon>
        <taxon>Rhizobium/Agrobacterium group</taxon>
        <taxon>Neorhizobium</taxon>
    </lineage>
</organism>
<sequence>MLYLTKAKLLLAGAALTALAGPALALDGNDLVAKLNGALAIKGSSGFTAGSINVSGSDVIAADAKIVTDDAKQNIPLGTVKFEGVEEDGGGYTVGKVLFDNVNVTQDKSSITASDISITNLSIPADPNGNDLRSVLLYDEATVGRIVGTVEGKQAFSVDRTTVTTELADDNSSVDFDVKVAGVKADLGLVDEPQAKDTIQQLGLTSLDGSMMIEGSWSVGDGTLDLTEYALDFKDVGRLSMSFSLTGYTLDFIKSLNETTQAMAENPSNEQAQQAAGLAMLGLMQRLTFNSAEIRFEDAGITKRGIDYAAKKQNTDATQLTQMLKGMTPFMLAQFNVPELQNMVTEAVNTYLDKPGSFTISAEPENAVPFPMIVGAAMGAPNTLPKVLGVTVTAND</sequence>
<proteinExistence type="predicted"/>
<name>A0ABT0IUN8_9HYPH</name>
<comment type="caution">
    <text evidence="2">The sequence shown here is derived from an EMBL/GenBank/DDBJ whole genome shotgun (WGS) entry which is preliminary data.</text>
</comment>
<evidence type="ECO:0008006" key="4">
    <source>
        <dbReference type="Google" id="ProtNLM"/>
    </source>
</evidence>
<keyword evidence="1" id="KW-0732">Signal</keyword>
<feature type="chain" id="PRO_5045208084" description="DUF945 domain-containing protein" evidence="1">
    <location>
        <begin position="26"/>
        <end position="396"/>
    </location>
</feature>
<evidence type="ECO:0000256" key="1">
    <source>
        <dbReference type="SAM" id="SignalP"/>
    </source>
</evidence>
<evidence type="ECO:0000313" key="2">
    <source>
        <dbReference type="EMBL" id="MCK8781578.1"/>
    </source>
</evidence>
<dbReference type="Proteomes" id="UP001202827">
    <property type="component" value="Unassembled WGS sequence"/>
</dbReference>
<feature type="signal peptide" evidence="1">
    <location>
        <begin position="1"/>
        <end position="25"/>
    </location>
</feature>
<evidence type="ECO:0000313" key="3">
    <source>
        <dbReference type="Proteomes" id="UP001202827"/>
    </source>
</evidence>